<feature type="compositionally biased region" description="Polar residues" evidence="2">
    <location>
        <begin position="190"/>
        <end position="216"/>
    </location>
</feature>
<dbReference type="AlphaFoldDB" id="A0A7J6L6C8"/>
<dbReference type="Proteomes" id="UP000591131">
    <property type="component" value="Unassembled WGS sequence"/>
</dbReference>
<evidence type="ECO:0000313" key="4">
    <source>
        <dbReference type="Proteomes" id="UP000591131"/>
    </source>
</evidence>
<sequence>MHWNCNAGPVPGATFSQTPSQVAGGMAAPAGGPSAAEVAVLRGKIQSMEQEMQSLRAQRDGARTVEVENERLRNQIISLQKASEKERADLLDLKRKAMAAGSSIQPPPPQSQLHGSATYIQASQGVMPPPRGVSPRGHHQQHQQQQQYSQFPASAPYNLPGDGLPVCGSQCQPERPPPPTHTSPIPSSSQRQLSRHATSGAPTRSVKPSRTVSEASMRQVPPISERKMRFIERAVIALHDCRRKCFQEGIRGGTKTEKLQTLLHMLQRGDTSVRIDADCQAEILSLGNHARQFLECLALLVPVDGELLGELPVMMLTGSLGHRPEAIDKVAKKLIEDGDGQLFFDPLRSGSDAEKVDILRLLCRVLRGAKMASVVEAMKKEADSRHSLLTLVSELIDPAEAVLPSTTALHVLYFFGSMAAEDSIEYVMSARSSSPGGGTRPNIACRVSVLALQLSLQEMEFRTLCHPPGSGVYQEYRAAASLRIDLLKASIHLLSSLAAACLQKRASYTKGEIPAECKADCKGTSGTRCDCLASYFGKYRWVVISLLSALRLIAKDPLGHSEPVCMFTSVIKDDLEKDLKLIKEWLRSNGDYELDTNLTLGYAVDRKGG</sequence>
<feature type="coiled-coil region" evidence="1">
    <location>
        <begin position="38"/>
        <end position="89"/>
    </location>
</feature>
<evidence type="ECO:0000256" key="2">
    <source>
        <dbReference type="SAM" id="MobiDB-lite"/>
    </source>
</evidence>
<comment type="caution">
    <text evidence="3">The sequence shown here is derived from an EMBL/GenBank/DDBJ whole genome shotgun (WGS) entry which is preliminary data.</text>
</comment>
<keyword evidence="1" id="KW-0175">Coiled coil</keyword>
<evidence type="ECO:0000313" key="3">
    <source>
        <dbReference type="EMBL" id="KAF4654719.1"/>
    </source>
</evidence>
<feature type="region of interest" description="Disordered" evidence="2">
    <location>
        <begin position="1"/>
        <end position="31"/>
    </location>
</feature>
<evidence type="ECO:0000256" key="1">
    <source>
        <dbReference type="SAM" id="Coils"/>
    </source>
</evidence>
<accession>A0A7J6L6C8</accession>
<proteinExistence type="predicted"/>
<dbReference type="EMBL" id="JAAPAO010000710">
    <property type="protein sequence ID" value="KAF4654719.1"/>
    <property type="molecule type" value="Genomic_DNA"/>
</dbReference>
<name>A0A7J6L6C8_PERCH</name>
<reference evidence="3 4" key="1">
    <citation type="submission" date="2020-04" db="EMBL/GenBank/DDBJ databases">
        <title>Perkinsus chesapeaki whole genome sequence.</title>
        <authorList>
            <person name="Bogema D.R."/>
        </authorList>
    </citation>
    <scope>NUCLEOTIDE SEQUENCE [LARGE SCALE GENOMIC DNA]</scope>
    <source>
        <strain evidence="3">ATCC PRA-425</strain>
    </source>
</reference>
<organism evidence="3 4">
    <name type="scientific">Perkinsus chesapeaki</name>
    <name type="common">Clam parasite</name>
    <name type="synonym">Perkinsus andrewsi</name>
    <dbReference type="NCBI Taxonomy" id="330153"/>
    <lineage>
        <taxon>Eukaryota</taxon>
        <taxon>Sar</taxon>
        <taxon>Alveolata</taxon>
        <taxon>Perkinsozoa</taxon>
        <taxon>Perkinsea</taxon>
        <taxon>Perkinsida</taxon>
        <taxon>Perkinsidae</taxon>
        <taxon>Perkinsus</taxon>
    </lineage>
</organism>
<feature type="region of interest" description="Disordered" evidence="2">
    <location>
        <begin position="123"/>
        <end position="220"/>
    </location>
</feature>
<gene>
    <name evidence="3" type="ORF">FOL47_009830</name>
</gene>
<keyword evidence="4" id="KW-1185">Reference proteome</keyword>
<protein>
    <submittedName>
        <fullName evidence="3">Uncharacterized protein</fullName>
    </submittedName>
</protein>
<dbReference type="OrthoDB" id="491558at2759"/>
<feature type="compositionally biased region" description="Low complexity" evidence="2">
    <location>
        <begin position="22"/>
        <end position="31"/>
    </location>
</feature>